<dbReference type="CDD" id="cd18362">
    <property type="entry name" value="BTB_POZ_KCTD2-like"/>
    <property type="match status" value="1"/>
</dbReference>
<dbReference type="Gene3D" id="6.10.140.750">
    <property type="match status" value="1"/>
</dbReference>
<proteinExistence type="predicted"/>
<feature type="domain" description="BTB" evidence="1">
    <location>
        <begin position="22"/>
        <end position="123"/>
    </location>
</feature>
<protein>
    <recommendedName>
        <fullName evidence="1">BTB domain-containing protein</fullName>
    </recommendedName>
</protein>
<dbReference type="EnsemblMetazoa" id="SCAU006150-RA">
    <property type="protein sequence ID" value="SCAU006150-PA"/>
    <property type="gene ID" value="SCAU006150"/>
</dbReference>
<dbReference type="FunFam" id="3.30.710.10:FF:000005">
    <property type="entry name" value="Potassium channel tetramerization domain-containing 17"/>
    <property type="match status" value="1"/>
</dbReference>
<dbReference type="Pfam" id="PF02214">
    <property type="entry name" value="BTB_2"/>
    <property type="match status" value="1"/>
</dbReference>
<dbReference type="OrthoDB" id="1244179at2759"/>
<dbReference type="Proteomes" id="UP000095300">
    <property type="component" value="Unassembled WGS sequence"/>
</dbReference>
<dbReference type="GO" id="GO:0051260">
    <property type="term" value="P:protein homooligomerization"/>
    <property type="evidence" value="ECO:0007669"/>
    <property type="project" value="InterPro"/>
</dbReference>
<dbReference type="GO" id="GO:0097602">
    <property type="term" value="F:cullin family protein binding"/>
    <property type="evidence" value="ECO:0007669"/>
    <property type="project" value="TreeGrafter"/>
</dbReference>
<dbReference type="SMART" id="SM00225">
    <property type="entry name" value="BTB"/>
    <property type="match status" value="1"/>
</dbReference>
<dbReference type="PANTHER" id="PTHR14958:SF29">
    <property type="entry name" value="INSOMNIAC, ISOFORM B"/>
    <property type="match status" value="1"/>
</dbReference>
<dbReference type="VEuPathDB" id="VectorBase:SCAU006150"/>
<dbReference type="SUPFAM" id="SSF54695">
    <property type="entry name" value="POZ domain"/>
    <property type="match status" value="1"/>
</dbReference>
<dbReference type="GO" id="GO:0043161">
    <property type="term" value="P:proteasome-mediated ubiquitin-dependent protein catabolic process"/>
    <property type="evidence" value="ECO:0007669"/>
    <property type="project" value="TreeGrafter"/>
</dbReference>
<dbReference type="AlphaFoldDB" id="A0A1I8P9W6"/>
<accession>A0A1I8P9W6</accession>
<evidence type="ECO:0000313" key="3">
    <source>
        <dbReference type="Proteomes" id="UP000095300"/>
    </source>
</evidence>
<reference evidence="2" key="1">
    <citation type="submission" date="2020-05" db="UniProtKB">
        <authorList>
            <consortium name="EnsemblMetazoa"/>
        </authorList>
    </citation>
    <scope>IDENTIFICATION</scope>
    <source>
        <strain evidence="2">USDA</strain>
    </source>
</reference>
<dbReference type="KEGG" id="scac:106096064"/>
<dbReference type="STRING" id="35570.A0A1I8P9W6"/>
<dbReference type="InterPro" id="IPR000210">
    <property type="entry name" value="BTB/POZ_dom"/>
</dbReference>
<name>A0A1I8P9W6_STOCA</name>
<sequence length="214" mass="24596">MTTVNINTRKSPNVLKKQGTDQWVKLNVGGQYFLTTKTTLSRDPNSFLSRLIQEDCDLISDRDETGAYLIDRDPKYFAPVLNYLRHGKLVLDGVSEEGVLEEAEFYNVTQLIALLKECIHHRDQRPQSDKKRVYRVLQCREQELTQMISTLSDGWRFEQLISVGTQYQLNYGAFDNNEFLCVVSKECGTTLGRELELNDRAKVLQQKGSRILGI</sequence>
<dbReference type="PANTHER" id="PTHR14958">
    <property type="entry name" value="POTASSIUM CHANNEL TETRAMERISATION DOMAIN CONTAINING PROTEIN"/>
    <property type="match status" value="1"/>
</dbReference>
<evidence type="ECO:0000313" key="2">
    <source>
        <dbReference type="EnsemblMetazoa" id="SCAU006150-PA"/>
    </source>
</evidence>
<dbReference type="Gene3D" id="3.30.710.10">
    <property type="entry name" value="Potassium Channel Kv1.1, Chain A"/>
    <property type="match status" value="1"/>
</dbReference>
<dbReference type="GO" id="GO:0005737">
    <property type="term" value="C:cytoplasm"/>
    <property type="evidence" value="ECO:0007669"/>
    <property type="project" value="TreeGrafter"/>
</dbReference>
<gene>
    <name evidence="2" type="primary">106096064</name>
</gene>
<evidence type="ECO:0000259" key="1">
    <source>
        <dbReference type="SMART" id="SM00225"/>
    </source>
</evidence>
<dbReference type="InterPro" id="IPR003131">
    <property type="entry name" value="T1-type_BTB"/>
</dbReference>
<dbReference type="GO" id="GO:0031463">
    <property type="term" value="C:Cul3-RING ubiquitin ligase complex"/>
    <property type="evidence" value="ECO:0007669"/>
    <property type="project" value="TreeGrafter"/>
</dbReference>
<keyword evidence="3" id="KW-1185">Reference proteome</keyword>
<organism evidence="2 3">
    <name type="scientific">Stomoxys calcitrans</name>
    <name type="common">Stable fly</name>
    <name type="synonym">Conops calcitrans</name>
    <dbReference type="NCBI Taxonomy" id="35570"/>
    <lineage>
        <taxon>Eukaryota</taxon>
        <taxon>Metazoa</taxon>
        <taxon>Ecdysozoa</taxon>
        <taxon>Arthropoda</taxon>
        <taxon>Hexapoda</taxon>
        <taxon>Insecta</taxon>
        <taxon>Pterygota</taxon>
        <taxon>Neoptera</taxon>
        <taxon>Endopterygota</taxon>
        <taxon>Diptera</taxon>
        <taxon>Brachycera</taxon>
        <taxon>Muscomorpha</taxon>
        <taxon>Muscoidea</taxon>
        <taxon>Muscidae</taxon>
        <taxon>Stomoxys</taxon>
    </lineage>
</organism>
<dbReference type="InterPro" id="IPR011333">
    <property type="entry name" value="SKP1/BTB/POZ_sf"/>
</dbReference>
<dbReference type="Gene3D" id="3.30.70.2000">
    <property type="match status" value="1"/>
</dbReference>